<keyword evidence="2" id="KW-0732">Signal</keyword>
<gene>
    <name evidence="3" type="ORF">ACFPPC_17045</name>
</gene>
<dbReference type="PANTHER" id="PTHR42928:SF5">
    <property type="entry name" value="BLR1237 PROTEIN"/>
    <property type="match status" value="1"/>
</dbReference>
<dbReference type="EMBL" id="JBHSLV010000030">
    <property type="protein sequence ID" value="MFC5394350.1"/>
    <property type="molecule type" value="Genomic_DNA"/>
</dbReference>
<accession>A0ABW0HCD9</accession>
<feature type="signal peptide" evidence="2">
    <location>
        <begin position="1"/>
        <end position="36"/>
    </location>
</feature>
<dbReference type="RefSeq" id="WP_377009602.1">
    <property type="nucleotide sequence ID" value="NZ_JBHSLV010000030.1"/>
</dbReference>
<proteinExistence type="inferred from homology"/>
<sequence>MNDDGFRTPLARPARRLLALAFCTLLPAALPSPSIAQPWPERPITAVVPLAAGNAIDVVGRIVLDQMSRQLDRPIVVENRVGAGGTIGAATVAKATPDGYTILVHSSSIAIAPSLYSKLPYDTTGDLAAVIPFGIQPSVLVTTPKKGFKTVADLVAAAKAKPGVLNYASAGSGSTSHLAALRMLAGAGLQMHHVPYRGPIDAITGLLAGEIDIYFLPLSAALPHLKEGTLTALAVSTSRRVAALPDVPTTLEAGLPDSAYEFWIGLFVPSKTPPGVIERLYREAQTALRLPEIQEKLRTVGMEPMPLDREQFGRRLRAEIDDVGKLVKAAGIPPVN</sequence>
<feature type="chain" id="PRO_5045298839" evidence="2">
    <location>
        <begin position="37"/>
        <end position="336"/>
    </location>
</feature>
<comment type="similarity">
    <text evidence="1">Belongs to the UPF0065 (bug) family.</text>
</comment>
<keyword evidence="4" id="KW-1185">Reference proteome</keyword>
<dbReference type="CDD" id="cd13578">
    <property type="entry name" value="PBP2_Bug27"/>
    <property type="match status" value="1"/>
</dbReference>
<evidence type="ECO:0000313" key="4">
    <source>
        <dbReference type="Proteomes" id="UP001596104"/>
    </source>
</evidence>
<dbReference type="Proteomes" id="UP001596104">
    <property type="component" value="Unassembled WGS sequence"/>
</dbReference>
<name>A0ABW0HCD9_9HYPH</name>
<dbReference type="SUPFAM" id="SSF53850">
    <property type="entry name" value="Periplasmic binding protein-like II"/>
    <property type="match status" value="1"/>
</dbReference>
<organism evidence="3 4">
    <name type="scientific">Bosea vestrisii</name>
    <dbReference type="NCBI Taxonomy" id="151416"/>
    <lineage>
        <taxon>Bacteria</taxon>
        <taxon>Pseudomonadati</taxon>
        <taxon>Pseudomonadota</taxon>
        <taxon>Alphaproteobacteria</taxon>
        <taxon>Hyphomicrobiales</taxon>
        <taxon>Boseaceae</taxon>
        <taxon>Bosea</taxon>
    </lineage>
</organism>
<reference evidence="4" key="1">
    <citation type="journal article" date="2019" name="Int. J. Syst. Evol. Microbiol.">
        <title>The Global Catalogue of Microorganisms (GCM) 10K type strain sequencing project: providing services to taxonomists for standard genome sequencing and annotation.</title>
        <authorList>
            <consortium name="The Broad Institute Genomics Platform"/>
            <consortium name="The Broad Institute Genome Sequencing Center for Infectious Disease"/>
            <person name="Wu L."/>
            <person name="Ma J."/>
        </authorList>
    </citation>
    <scope>NUCLEOTIDE SEQUENCE [LARGE SCALE GENOMIC DNA]</scope>
    <source>
        <strain evidence="4">CGMCC 1.16326</strain>
    </source>
</reference>
<dbReference type="InterPro" id="IPR005064">
    <property type="entry name" value="BUG"/>
</dbReference>
<protein>
    <submittedName>
        <fullName evidence="3">Bug family tripartite tricarboxylate transporter substrate binding protein</fullName>
    </submittedName>
</protein>
<dbReference type="PANTHER" id="PTHR42928">
    <property type="entry name" value="TRICARBOXYLATE-BINDING PROTEIN"/>
    <property type="match status" value="1"/>
</dbReference>
<evidence type="ECO:0000313" key="3">
    <source>
        <dbReference type="EMBL" id="MFC5394350.1"/>
    </source>
</evidence>
<dbReference type="Pfam" id="PF03401">
    <property type="entry name" value="TctC"/>
    <property type="match status" value="1"/>
</dbReference>
<comment type="caution">
    <text evidence="3">The sequence shown here is derived from an EMBL/GenBank/DDBJ whole genome shotgun (WGS) entry which is preliminary data.</text>
</comment>
<dbReference type="Gene3D" id="3.40.190.10">
    <property type="entry name" value="Periplasmic binding protein-like II"/>
    <property type="match status" value="1"/>
</dbReference>
<dbReference type="InterPro" id="IPR042100">
    <property type="entry name" value="Bug_dom1"/>
</dbReference>
<evidence type="ECO:0000256" key="1">
    <source>
        <dbReference type="ARBA" id="ARBA00006987"/>
    </source>
</evidence>
<evidence type="ECO:0000256" key="2">
    <source>
        <dbReference type="SAM" id="SignalP"/>
    </source>
</evidence>
<dbReference type="Gene3D" id="3.40.190.150">
    <property type="entry name" value="Bordetella uptake gene, domain 1"/>
    <property type="match status" value="1"/>
</dbReference>
<dbReference type="PIRSF" id="PIRSF017082">
    <property type="entry name" value="YflP"/>
    <property type="match status" value="1"/>
</dbReference>